<evidence type="ECO:0000313" key="3">
    <source>
        <dbReference type="Proteomes" id="UP000236161"/>
    </source>
</evidence>
<dbReference type="Proteomes" id="UP000236161">
    <property type="component" value="Unassembled WGS sequence"/>
</dbReference>
<gene>
    <name evidence="2" type="ORF">AXF42_Ash012453</name>
</gene>
<feature type="region of interest" description="Disordered" evidence="1">
    <location>
        <begin position="1"/>
        <end position="27"/>
    </location>
</feature>
<keyword evidence="3" id="KW-1185">Reference proteome</keyword>
<proteinExistence type="predicted"/>
<dbReference type="OrthoDB" id="669248at2759"/>
<reference evidence="2 3" key="1">
    <citation type="journal article" date="2017" name="Nature">
        <title>The Apostasia genome and the evolution of orchids.</title>
        <authorList>
            <person name="Zhang G.Q."/>
            <person name="Liu K.W."/>
            <person name="Li Z."/>
            <person name="Lohaus R."/>
            <person name="Hsiao Y.Y."/>
            <person name="Niu S.C."/>
            <person name="Wang J.Y."/>
            <person name="Lin Y.C."/>
            <person name="Xu Q."/>
            <person name="Chen L.J."/>
            <person name="Yoshida K."/>
            <person name="Fujiwara S."/>
            <person name="Wang Z.W."/>
            <person name="Zhang Y.Q."/>
            <person name="Mitsuda N."/>
            <person name="Wang M."/>
            <person name="Liu G.H."/>
            <person name="Pecoraro L."/>
            <person name="Huang H.X."/>
            <person name="Xiao X.J."/>
            <person name="Lin M."/>
            <person name="Wu X.Y."/>
            <person name="Wu W.L."/>
            <person name="Chen Y.Y."/>
            <person name="Chang S.B."/>
            <person name="Sakamoto S."/>
            <person name="Ohme-Takagi M."/>
            <person name="Yagi M."/>
            <person name="Zeng S.J."/>
            <person name="Shen C.Y."/>
            <person name="Yeh C.M."/>
            <person name="Luo Y.B."/>
            <person name="Tsai W.C."/>
            <person name="Van de Peer Y."/>
            <person name="Liu Z.J."/>
        </authorList>
    </citation>
    <scope>NUCLEOTIDE SEQUENCE [LARGE SCALE GENOMIC DNA]</scope>
    <source>
        <strain evidence="3">cv. Shenzhen</strain>
        <tissue evidence="2">Stem</tissue>
    </source>
</reference>
<evidence type="ECO:0000256" key="1">
    <source>
        <dbReference type="SAM" id="MobiDB-lite"/>
    </source>
</evidence>
<dbReference type="AlphaFoldDB" id="A0A2I0AQU3"/>
<evidence type="ECO:0000313" key="2">
    <source>
        <dbReference type="EMBL" id="PKA57914.1"/>
    </source>
</evidence>
<accession>A0A2I0AQU3</accession>
<name>A0A2I0AQU3_9ASPA</name>
<sequence length="86" mass="8772">MASICRSALSAGRSAAVRSKGLLSSPSSSRRAACLVSSSRLLVSALVAVDSLQPLHNAIASSRLVSDIAVDTSYWGSLSRGLALPS</sequence>
<dbReference type="EMBL" id="KZ451959">
    <property type="protein sequence ID" value="PKA57914.1"/>
    <property type="molecule type" value="Genomic_DNA"/>
</dbReference>
<protein>
    <submittedName>
        <fullName evidence="2">Uncharacterized protein</fullName>
    </submittedName>
</protein>
<feature type="compositionally biased region" description="Low complexity" evidence="1">
    <location>
        <begin position="18"/>
        <end position="27"/>
    </location>
</feature>
<organism evidence="2 3">
    <name type="scientific">Apostasia shenzhenica</name>
    <dbReference type="NCBI Taxonomy" id="1088818"/>
    <lineage>
        <taxon>Eukaryota</taxon>
        <taxon>Viridiplantae</taxon>
        <taxon>Streptophyta</taxon>
        <taxon>Embryophyta</taxon>
        <taxon>Tracheophyta</taxon>
        <taxon>Spermatophyta</taxon>
        <taxon>Magnoliopsida</taxon>
        <taxon>Liliopsida</taxon>
        <taxon>Asparagales</taxon>
        <taxon>Orchidaceae</taxon>
        <taxon>Apostasioideae</taxon>
        <taxon>Apostasia</taxon>
    </lineage>
</organism>